<protein>
    <submittedName>
        <fullName evidence="3">Uncharacterized protein</fullName>
    </submittedName>
</protein>
<evidence type="ECO:0000313" key="5">
    <source>
        <dbReference type="Proteomes" id="UP000254293"/>
    </source>
</evidence>
<evidence type="ECO:0000256" key="2">
    <source>
        <dbReference type="SAM" id="Phobius"/>
    </source>
</evidence>
<keyword evidence="2" id="KW-0472">Membrane</keyword>
<dbReference type="EMBL" id="UGJJ01000002">
    <property type="protein sequence ID" value="STR03033.1"/>
    <property type="molecule type" value="Genomic_DNA"/>
</dbReference>
<accession>A0A377R3Y8</accession>
<keyword evidence="2" id="KW-1133">Transmembrane helix</keyword>
<feature type="transmembrane region" description="Helical" evidence="2">
    <location>
        <begin position="49"/>
        <end position="69"/>
    </location>
</feature>
<feature type="coiled-coil region" evidence="1">
    <location>
        <begin position="7"/>
        <end position="34"/>
    </location>
</feature>
<proteinExistence type="predicted"/>
<keyword evidence="2" id="KW-0812">Transmembrane</keyword>
<organism evidence="3 5">
    <name type="scientific">Kingella potus</name>
    <dbReference type="NCBI Taxonomy" id="265175"/>
    <lineage>
        <taxon>Bacteria</taxon>
        <taxon>Pseudomonadati</taxon>
        <taxon>Pseudomonadota</taxon>
        <taxon>Betaproteobacteria</taxon>
        <taxon>Neisseriales</taxon>
        <taxon>Neisseriaceae</taxon>
        <taxon>Kingella</taxon>
    </lineage>
</organism>
<keyword evidence="5" id="KW-1185">Reference proteome</keyword>
<dbReference type="Proteomes" id="UP000254293">
    <property type="component" value="Unassembled WGS sequence"/>
</dbReference>
<evidence type="ECO:0000313" key="4">
    <source>
        <dbReference type="EMBL" id="STR03078.1"/>
    </source>
</evidence>
<gene>
    <name evidence="3" type="ORF">NCTC13336_01925</name>
    <name evidence="4" type="ORF">NCTC13336_01970</name>
</gene>
<keyword evidence="1" id="KW-0175">Coiled coil</keyword>
<dbReference type="RefSeq" id="WP_115308905.1">
    <property type="nucleotide sequence ID" value="NZ_CP091516.1"/>
</dbReference>
<name>A0A377R3Y8_9NEIS</name>
<dbReference type="EMBL" id="UGJJ01000003">
    <property type="protein sequence ID" value="STR03078.1"/>
    <property type="molecule type" value="Genomic_DNA"/>
</dbReference>
<sequence length="72" mass="8002">MNPIRQREEVRQMREQAERSAELAERILENALRQKAAAAACEQKALRCLIINTALAALVIGLWLGMAIGDLT</sequence>
<dbReference type="AlphaFoldDB" id="A0A377R3Y8"/>
<evidence type="ECO:0000256" key="1">
    <source>
        <dbReference type="SAM" id="Coils"/>
    </source>
</evidence>
<evidence type="ECO:0000313" key="3">
    <source>
        <dbReference type="EMBL" id="STR03033.1"/>
    </source>
</evidence>
<reference evidence="3 5" key="1">
    <citation type="submission" date="2018-06" db="EMBL/GenBank/DDBJ databases">
        <authorList>
            <consortium name="Pathogen Informatics"/>
            <person name="Doyle S."/>
        </authorList>
    </citation>
    <scope>NUCLEOTIDE SEQUENCE [LARGE SCALE GENOMIC DNA]</scope>
    <source>
        <strain evidence="3 5">NCTC13336</strain>
    </source>
</reference>